<organism evidence="1 2">
    <name type="scientific">Trema orientale</name>
    <name type="common">Charcoal tree</name>
    <name type="synonym">Celtis orientalis</name>
    <dbReference type="NCBI Taxonomy" id="63057"/>
    <lineage>
        <taxon>Eukaryota</taxon>
        <taxon>Viridiplantae</taxon>
        <taxon>Streptophyta</taxon>
        <taxon>Embryophyta</taxon>
        <taxon>Tracheophyta</taxon>
        <taxon>Spermatophyta</taxon>
        <taxon>Magnoliopsida</taxon>
        <taxon>eudicotyledons</taxon>
        <taxon>Gunneridae</taxon>
        <taxon>Pentapetalae</taxon>
        <taxon>rosids</taxon>
        <taxon>fabids</taxon>
        <taxon>Rosales</taxon>
        <taxon>Cannabaceae</taxon>
        <taxon>Trema</taxon>
    </lineage>
</organism>
<dbReference type="InParanoid" id="A0A2P5CBL9"/>
<dbReference type="AlphaFoldDB" id="A0A2P5CBL9"/>
<protein>
    <submittedName>
        <fullName evidence="1">Uncharacterized protein</fullName>
    </submittedName>
</protein>
<proteinExistence type="predicted"/>
<evidence type="ECO:0000313" key="1">
    <source>
        <dbReference type="EMBL" id="PON58384.1"/>
    </source>
</evidence>
<reference evidence="2" key="1">
    <citation type="submission" date="2016-06" db="EMBL/GenBank/DDBJ databases">
        <title>Parallel loss of symbiosis genes in relatives of nitrogen-fixing non-legume Parasponia.</title>
        <authorList>
            <person name="Van Velzen R."/>
            <person name="Holmer R."/>
            <person name="Bu F."/>
            <person name="Rutten L."/>
            <person name="Van Zeijl A."/>
            <person name="Liu W."/>
            <person name="Santuari L."/>
            <person name="Cao Q."/>
            <person name="Sharma T."/>
            <person name="Shen D."/>
            <person name="Roswanjaya Y."/>
            <person name="Wardhani T."/>
            <person name="Kalhor M.S."/>
            <person name="Jansen J."/>
            <person name="Van den Hoogen J."/>
            <person name="Gungor B."/>
            <person name="Hartog M."/>
            <person name="Hontelez J."/>
            <person name="Verver J."/>
            <person name="Yang W.-C."/>
            <person name="Schijlen E."/>
            <person name="Repin R."/>
            <person name="Schilthuizen M."/>
            <person name="Schranz E."/>
            <person name="Heidstra R."/>
            <person name="Miyata K."/>
            <person name="Fedorova E."/>
            <person name="Kohlen W."/>
            <person name="Bisseling T."/>
            <person name="Smit S."/>
            <person name="Geurts R."/>
        </authorList>
    </citation>
    <scope>NUCLEOTIDE SEQUENCE [LARGE SCALE GENOMIC DNA]</scope>
    <source>
        <strain evidence="2">cv. RG33-2</strain>
    </source>
</reference>
<sequence>MSRAPTTISSATTSTWLQVSLEAAPPSVLRLERGPTFQRRLDTIQEEREGFTTPHSEQNYCSNHANPPAFGFRTAKYDDFCKHV</sequence>
<comment type="caution">
    <text evidence="1">The sequence shown here is derived from an EMBL/GenBank/DDBJ whole genome shotgun (WGS) entry which is preliminary data.</text>
</comment>
<dbReference type="EMBL" id="JXTC01000387">
    <property type="protein sequence ID" value="PON58384.1"/>
    <property type="molecule type" value="Genomic_DNA"/>
</dbReference>
<evidence type="ECO:0000313" key="2">
    <source>
        <dbReference type="Proteomes" id="UP000237000"/>
    </source>
</evidence>
<gene>
    <name evidence="1" type="ORF">TorRG33x02_291240</name>
</gene>
<name>A0A2P5CBL9_TREOI</name>
<accession>A0A2P5CBL9</accession>
<keyword evidence="2" id="KW-1185">Reference proteome</keyword>
<dbReference type="OrthoDB" id="1694403at2759"/>
<dbReference type="Proteomes" id="UP000237000">
    <property type="component" value="Unassembled WGS sequence"/>
</dbReference>